<reference evidence="1 2" key="1">
    <citation type="journal article" date="2015" name="Plant Cell">
        <title>Oil accumulation by the oleaginous diatom Fistulifera solaris as revealed by the genome and transcriptome.</title>
        <authorList>
            <person name="Tanaka T."/>
            <person name="Maeda Y."/>
            <person name="Veluchamy A."/>
            <person name="Tanaka M."/>
            <person name="Abida H."/>
            <person name="Marechal E."/>
            <person name="Bowler C."/>
            <person name="Muto M."/>
            <person name="Sunaga Y."/>
            <person name="Tanaka M."/>
            <person name="Yoshino T."/>
            <person name="Taniguchi T."/>
            <person name="Fukuda Y."/>
            <person name="Nemoto M."/>
            <person name="Matsumoto M."/>
            <person name="Wong P.S."/>
            <person name="Aburatani S."/>
            <person name="Fujibuchi W."/>
        </authorList>
    </citation>
    <scope>NUCLEOTIDE SEQUENCE [LARGE SCALE GENOMIC DNA]</scope>
    <source>
        <strain evidence="1 2">JPCC DA0580</strain>
    </source>
</reference>
<evidence type="ECO:0000313" key="2">
    <source>
        <dbReference type="Proteomes" id="UP000198406"/>
    </source>
</evidence>
<dbReference type="PANTHER" id="PTHR14614">
    <property type="entry name" value="HEPATOCELLULAR CARCINOMA-ASSOCIATED ANTIGEN"/>
    <property type="match status" value="1"/>
</dbReference>
<dbReference type="SUPFAM" id="SSF53335">
    <property type="entry name" value="S-adenosyl-L-methionine-dependent methyltransferases"/>
    <property type="match status" value="1"/>
</dbReference>
<dbReference type="EMBL" id="BDSP01000247">
    <property type="protein sequence ID" value="GAX26509.1"/>
    <property type="molecule type" value="Genomic_DNA"/>
</dbReference>
<comment type="caution">
    <text evidence="1">The sequence shown here is derived from an EMBL/GenBank/DDBJ whole genome shotgun (WGS) entry which is preliminary data.</text>
</comment>
<dbReference type="InterPro" id="IPR019410">
    <property type="entry name" value="Methyltransf_16"/>
</dbReference>
<dbReference type="InParanoid" id="A0A1Z5KJP9"/>
<gene>
    <name evidence="1" type="ORF">FisN_23Lh033</name>
</gene>
<dbReference type="InterPro" id="IPR029063">
    <property type="entry name" value="SAM-dependent_MTases_sf"/>
</dbReference>
<keyword evidence="2" id="KW-1185">Reference proteome</keyword>
<dbReference type="Pfam" id="PF10294">
    <property type="entry name" value="Methyltransf_16"/>
    <property type="match status" value="1"/>
</dbReference>
<dbReference type="Gene3D" id="3.40.50.150">
    <property type="entry name" value="Vaccinia Virus protein VP39"/>
    <property type="match status" value="1"/>
</dbReference>
<dbReference type="OrthoDB" id="73931at2759"/>
<evidence type="ECO:0000313" key="1">
    <source>
        <dbReference type="EMBL" id="GAX26509.1"/>
    </source>
</evidence>
<sequence>MSRIDTVAENRIHKEGDGFDKEEIIDDWQLDMNFHVFSKHTLQTISAQDTLVHLECVEQLTPVDMMNLANGEHDATGHCVWTGAFLLLDALGVLLEECFTEKRILELGCGTGIGGIGLMCAHDKERRPSYVLLTDADPDALQVCQRNCQQHNKLPKNKYGIQELTWGEPLSPETLSASFDTTLATDVLYDIALLPPLFQTAHSALKANGLFVLSHVPRACYSSQHPPVDDLDQYIIDQATRSGFFLHRHIVPNQLPRAFRTEGSLNEPASLSDMQEVGASLFVFRKTPIF</sequence>
<proteinExistence type="predicted"/>
<name>A0A1Z5KJP9_FISSO</name>
<organism evidence="1 2">
    <name type="scientific">Fistulifera solaris</name>
    <name type="common">Oleaginous diatom</name>
    <dbReference type="NCBI Taxonomy" id="1519565"/>
    <lineage>
        <taxon>Eukaryota</taxon>
        <taxon>Sar</taxon>
        <taxon>Stramenopiles</taxon>
        <taxon>Ochrophyta</taxon>
        <taxon>Bacillariophyta</taxon>
        <taxon>Bacillariophyceae</taxon>
        <taxon>Bacillariophycidae</taxon>
        <taxon>Naviculales</taxon>
        <taxon>Naviculaceae</taxon>
        <taxon>Fistulifera</taxon>
    </lineage>
</organism>
<accession>A0A1Z5KJP9</accession>
<protein>
    <submittedName>
        <fullName evidence="1">Uncharacterized protein</fullName>
    </submittedName>
</protein>
<dbReference type="PANTHER" id="PTHR14614:SF109">
    <property type="entry name" value="RIBOSOMAL LYSINE N-METHYLTRANSFERASE 5"/>
    <property type="match status" value="1"/>
</dbReference>
<dbReference type="AlphaFoldDB" id="A0A1Z5KJP9"/>
<dbReference type="Proteomes" id="UP000198406">
    <property type="component" value="Unassembled WGS sequence"/>
</dbReference>